<keyword evidence="2" id="KW-1185">Reference proteome</keyword>
<gene>
    <name evidence="1" type="ORF">BCON_0270g00010</name>
</gene>
<evidence type="ECO:0000313" key="2">
    <source>
        <dbReference type="Proteomes" id="UP000297527"/>
    </source>
</evidence>
<evidence type="ECO:0000313" key="1">
    <source>
        <dbReference type="EMBL" id="TGO47604.1"/>
    </source>
</evidence>
<comment type="caution">
    <text evidence="1">The sequence shown here is derived from an EMBL/GenBank/DDBJ whole genome shotgun (WGS) entry which is preliminary data.</text>
</comment>
<proteinExistence type="predicted"/>
<reference evidence="1 2" key="1">
    <citation type="submission" date="2017-12" db="EMBL/GenBank/DDBJ databases">
        <title>Comparative genomics of Botrytis spp.</title>
        <authorList>
            <person name="Valero-Jimenez C.A."/>
            <person name="Tapia P."/>
            <person name="Veloso J."/>
            <person name="Silva-Moreno E."/>
            <person name="Staats M."/>
            <person name="Valdes J.H."/>
            <person name="Van Kan J.A.L."/>
        </authorList>
    </citation>
    <scope>NUCLEOTIDE SEQUENCE [LARGE SCALE GENOMIC DNA]</scope>
    <source>
        <strain evidence="1 2">MUCL11595</strain>
    </source>
</reference>
<dbReference type="EMBL" id="PQXN01000269">
    <property type="protein sequence ID" value="TGO47604.1"/>
    <property type="molecule type" value="Genomic_DNA"/>
</dbReference>
<name>A0A4Z1HF56_9HELO</name>
<protein>
    <submittedName>
        <fullName evidence="1">Uncharacterized protein</fullName>
    </submittedName>
</protein>
<dbReference type="Proteomes" id="UP000297527">
    <property type="component" value="Unassembled WGS sequence"/>
</dbReference>
<dbReference type="AlphaFoldDB" id="A0A4Z1HF56"/>
<organism evidence="1 2">
    <name type="scientific">Botryotinia convoluta</name>
    <dbReference type="NCBI Taxonomy" id="54673"/>
    <lineage>
        <taxon>Eukaryota</taxon>
        <taxon>Fungi</taxon>
        <taxon>Dikarya</taxon>
        <taxon>Ascomycota</taxon>
        <taxon>Pezizomycotina</taxon>
        <taxon>Leotiomycetes</taxon>
        <taxon>Helotiales</taxon>
        <taxon>Sclerotiniaceae</taxon>
        <taxon>Botryotinia</taxon>
    </lineage>
</organism>
<accession>A0A4Z1HF56</accession>
<sequence>MELENHKNTKHKRLYLAILNTGIFGRNYLTGRARHDQSEEDQQSWSVEESKSVFVGNVGSSELFLQCLTGNLFFAGPLWRLHENEPLELAGLEDLSSLTSIGFRVRVNY</sequence>